<evidence type="ECO:0008006" key="5">
    <source>
        <dbReference type="Google" id="ProtNLM"/>
    </source>
</evidence>
<keyword evidence="2" id="KW-1133">Transmembrane helix</keyword>
<evidence type="ECO:0000313" key="4">
    <source>
        <dbReference type="Proteomes" id="UP000308730"/>
    </source>
</evidence>
<organism evidence="3 4">
    <name type="scientific">Antrodiella citrinella</name>
    <dbReference type="NCBI Taxonomy" id="2447956"/>
    <lineage>
        <taxon>Eukaryota</taxon>
        <taxon>Fungi</taxon>
        <taxon>Dikarya</taxon>
        <taxon>Basidiomycota</taxon>
        <taxon>Agaricomycotina</taxon>
        <taxon>Agaricomycetes</taxon>
        <taxon>Polyporales</taxon>
        <taxon>Steccherinaceae</taxon>
        <taxon>Antrodiella</taxon>
    </lineage>
</organism>
<keyword evidence="2" id="KW-0472">Membrane</keyword>
<dbReference type="AlphaFoldDB" id="A0A4S4MUA1"/>
<feature type="compositionally biased region" description="Low complexity" evidence="1">
    <location>
        <begin position="137"/>
        <end position="161"/>
    </location>
</feature>
<feature type="compositionally biased region" description="Polar residues" evidence="1">
    <location>
        <begin position="260"/>
        <end position="271"/>
    </location>
</feature>
<reference evidence="3 4" key="1">
    <citation type="submission" date="2019-02" db="EMBL/GenBank/DDBJ databases">
        <title>Genome sequencing of the rare red list fungi Antrodiella citrinella (Flaviporus citrinellus).</title>
        <authorList>
            <person name="Buettner E."/>
            <person name="Kellner H."/>
        </authorList>
    </citation>
    <scope>NUCLEOTIDE SEQUENCE [LARGE SCALE GENOMIC DNA]</scope>
    <source>
        <strain evidence="3 4">DSM 108506</strain>
    </source>
</reference>
<evidence type="ECO:0000256" key="1">
    <source>
        <dbReference type="SAM" id="MobiDB-lite"/>
    </source>
</evidence>
<feature type="region of interest" description="Disordered" evidence="1">
    <location>
        <begin position="94"/>
        <end position="114"/>
    </location>
</feature>
<feature type="region of interest" description="Disordered" evidence="1">
    <location>
        <begin position="50"/>
        <end position="81"/>
    </location>
</feature>
<keyword evidence="4" id="KW-1185">Reference proteome</keyword>
<dbReference type="OrthoDB" id="3246206at2759"/>
<feature type="region of interest" description="Disordered" evidence="1">
    <location>
        <begin position="134"/>
        <end position="225"/>
    </location>
</feature>
<accession>A0A4S4MUA1</accession>
<feature type="region of interest" description="Disordered" evidence="1">
    <location>
        <begin position="243"/>
        <end position="271"/>
    </location>
</feature>
<feature type="transmembrane region" description="Helical" evidence="2">
    <location>
        <begin position="6"/>
        <end position="24"/>
    </location>
</feature>
<keyword evidence="2" id="KW-0812">Transmembrane</keyword>
<evidence type="ECO:0000313" key="3">
    <source>
        <dbReference type="EMBL" id="THH29874.1"/>
    </source>
</evidence>
<dbReference type="EMBL" id="SGPM01000103">
    <property type="protein sequence ID" value="THH29874.1"/>
    <property type="molecule type" value="Genomic_DNA"/>
</dbReference>
<gene>
    <name evidence="3" type="ORF">EUX98_g4303</name>
</gene>
<comment type="caution">
    <text evidence="3">The sequence shown here is derived from an EMBL/GenBank/DDBJ whole genome shotgun (WGS) entry which is preliminary data.</text>
</comment>
<proteinExistence type="predicted"/>
<feature type="compositionally biased region" description="Polar residues" evidence="1">
    <location>
        <begin position="203"/>
        <end position="224"/>
    </location>
</feature>
<name>A0A4S4MUA1_9APHY</name>
<feature type="region of interest" description="Disordered" evidence="1">
    <location>
        <begin position="344"/>
        <end position="380"/>
    </location>
</feature>
<sequence>MPGPILYVAVVIGVIGTVAAGFAFKEYVYEPHIAPQFEAWNEERRRARSRRGAVAVPVKQNENDVRKGPGPTRPETPENDPMSVELEDLVAREAAEWQSSPSGRPQGSLRRRNPHNVIEESNVFIPYDPMAPTQVVFDSSDTESSQSFTSARSPAARTRSVSPPPAPAVVNPSPRQPASAGFVSPSIRPSQSILPMSPRLPTPISNVSQASSRATSPTNSQLYHSASSASSFTPAVIGPYSASSRNGSSIDAMSDAGRSARSNQGSRVTSPFSDIHAVQAIRSPGSPFVAVSPNGCSGTAFSDVSSPLILSPNIGSDYSLPSDTEEGLEGMVLSPSLRSGMFSPSVDLGREMHDDPFEVGSVHGSETDSWDSFGRRTPEV</sequence>
<evidence type="ECO:0000256" key="2">
    <source>
        <dbReference type="SAM" id="Phobius"/>
    </source>
</evidence>
<dbReference type="Proteomes" id="UP000308730">
    <property type="component" value="Unassembled WGS sequence"/>
</dbReference>
<protein>
    <recommendedName>
        <fullName evidence="5">Transmembrane protein</fullName>
    </recommendedName>
</protein>